<dbReference type="InParanoid" id="F4RI24"/>
<dbReference type="EMBL" id="GL883102">
    <property type="protein sequence ID" value="EGG07924.1"/>
    <property type="molecule type" value="Genomic_DNA"/>
</dbReference>
<dbReference type="Proteomes" id="UP000001072">
    <property type="component" value="Unassembled WGS sequence"/>
</dbReference>
<name>F4RI24_MELLP</name>
<accession>F4RI24</accession>
<proteinExistence type="predicted"/>
<evidence type="ECO:0000313" key="2">
    <source>
        <dbReference type="Proteomes" id="UP000001072"/>
    </source>
</evidence>
<dbReference type="VEuPathDB" id="FungiDB:MELLADRAFT_116140"/>
<organism evidence="2">
    <name type="scientific">Melampsora larici-populina (strain 98AG31 / pathotype 3-4-7)</name>
    <name type="common">Poplar leaf rust fungus</name>
    <dbReference type="NCBI Taxonomy" id="747676"/>
    <lineage>
        <taxon>Eukaryota</taxon>
        <taxon>Fungi</taxon>
        <taxon>Dikarya</taxon>
        <taxon>Basidiomycota</taxon>
        <taxon>Pucciniomycotina</taxon>
        <taxon>Pucciniomycetes</taxon>
        <taxon>Pucciniales</taxon>
        <taxon>Melampsoraceae</taxon>
        <taxon>Melampsora</taxon>
    </lineage>
</organism>
<dbReference type="OrthoDB" id="2505938at2759"/>
<dbReference type="RefSeq" id="XP_007408689.1">
    <property type="nucleotide sequence ID" value="XM_007408627.1"/>
</dbReference>
<reference evidence="2" key="1">
    <citation type="journal article" date="2011" name="Proc. Natl. Acad. Sci. U.S.A.">
        <title>Obligate biotrophy features unraveled by the genomic analysis of rust fungi.</title>
        <authorList>
            <person name="Duplessis S."/>
            <person name="Cuomo C.A."/>
            <person name="Lin Y.-C."/>
            <person name="Aerts A."/>
            <person name="Tisserant E."/>
            <person name="Veneault-Fourrey C."/>
            <person name="Joly D.L."/>
            <person name="Hacquard S."/>
            <person name="Amselem J."/>
            <person name="Cantarel B.L."/>
            <person name="Chiu R."/>
            <person name="Coutinho P.M."/>
            <person name="Feau N."/>
            <person name="Field M."/>
            <person name="Frey P."/>
            <person name="Gelhaye E."/>
            <person name="Goldberg J."/>
            <person name="Grabherr M.G."/>
            <person name="Kodira C.D."/>
            <person name="Kohler A."/>
            <person name="Kuees U."/>
            <person name="Lindquist E.A."/>
            <person name="Lucas S.M."/>
            <person name="Mago R."/>
            <person name="Mauceli E."/>
            <person name="Morin E."/>
            <person name="Murat C."/>
            <person name="Pangilinan J.L."/>
            <person name="Park R."/>
            <person name="Pearson M."/>
            <person name="Quesneville H."/>
            <person name="Rouhier N."/>
            <person name="Sakthikumar S."/>
            <person name="Salamov A.A."/>
            <person name="Schmutz J."/>
            <person name="Selles B."/>
            <person name="Shapiro H."/>
            <person name="Tanguay P."/>
            <person name="Tuskan G.A."/>
            <person name="Henrissat B."/>
            <person name="Van de Peer Y."/>
            <person name="Rouze P."/>
            <person name="Ellis J.G."/>
            <person name="Dodds P.N."/>
            <person name="Schein J.E."/>
            <person name="Zhong S."/>
            <person name="Hamelin R.C."/>
            <person name="Grigoriev I.V."/>
            <person name="Szabo L.J."/>
            <person name="Martin F."/>
        </authorList>
    </citation>
    <scope>NUCLEOTIDE SEQUENCE [LARGE SCALE GENOMIC DNA]</scope>
    <source>
        <strain evidence="2">98AG31 / pathotype 3-4-7</strain>
    </source>
</reference>
<dbReference type="HOGENOM" id="CLU_1949296_0_0_1"/>
<sequence length="129" mass="14698">MHPQLPEVLTTVLIKFDKVTILLPINKSTTLLQLKQTCLNIFQSSTTTTTTTSLNQPINQLNQLNQFDFFRRKDQKNSSHWILCDLSSSLNDLDFKEAEVLGVGFVNSNGICSEPKIQVWIESEINQEE</sequence>
<protein>
    <submittedName>
        <fullName evidence="1">Uncharacterized protein</fullName>
    </submittedName>
</protein>
<keyword evidence="2" id="KW-1185">Reference proteome</keyword>
<dbReference type="GeneID" id="18925754"/>
<dbReference type="AlphaFoldDB" id="F4RI24"/>
<dbReference type="KEGG" id="mlr:MELLADRAFT_116140"/>
<evidence type="ECO:0000313" key="1">
    <source>
        <dbReference type="EMBL" id="EGG07924.1"/>
    </source>
</evidence>
<gene>
    <name evidence="1" type="ORF">MELLADRAFT_116140</name>
</gene>